<feature type="domain" description="MBG" evidence="2">
    <location>
        <begin position="536"/>
        <end position="613"/>
    </location>
</feature>
<dbReference type="NCBIfam" id="NF041518">
    <property type="entry name" value="choice_anch_Q"/>
    <property type="match status" value="2"/>
</dbReference>
<dbReference type="Gene3D" id="2.60.40.1080">
    <property type="match status" value="1"/>
</dbReference>
<evidence type="ECO:0000259" key="2">
    <source>
        <dbReference type="Pfam" id="PF18676"/>
    </source>
</evidence>
<dbReference type="Gene3D" id="3.30.210.10">
    <property type="entry name" value="DNA polymerase, thumb domain"/>
    <property type="match status" value="2"/>
</dbReference>
<dbReference type="InterPro" id="IPR011050">
    <property type="entry name" value="Pectin_lyase_fold/virulence"/>
</dbReference>
<accession>A0A1H7TJS3</accession>
<dbReference type="Gene3D" id="2.60.40.2060">
    <property type="match status" value="2"/>
</dbReference>
<sequence length="2634" mass="275275">MNLHLCYGRLAAIKVRFMAILLPVLLILAAFSLRAQELDSPPTIRYVKVGGQGSGFSWGDASGDLQAMIDQSDPGDEVWVATGEYSRAATGQSFSMKEGVKIYGGFPAGATSSTGMEQRDWKANETILKGNSASVVRNDRNGLTPEAVLDGFILTGGLSASGGGGVYNVNVSPTFRNVIIQGNATTELGAGGGMFNYGASPVLEQVIIRSNHSDYSGGGICNSEDSSPILTHVFITGNTADGDGGGIANLNKSSPRLTNVIISENGRNSPITGNGGGMYNSEDCTPILTNVLIANNVVNGNGGGISNVNSGAPQLTNVTIASNRSNSQNGGGGMYNGSPSDPVLVVNSIVWGNTANGTSGQGIVGSIDASYNFIQGVAGISTDPLFTDAAGGNYTLQRSSPAINAGDPQTNVPADAVQAGETDLAGNPRIAGGRIDLGAYEWQLRQQTLTVDGLDDEGNLHATYGDADLMPTVHTTSGKPVTLNLPSESDVATITGDGKIHIDNAGTVALTFSVEGDDEYGPASLTVTLQVVPKALIVTAKNAAKTFNDMAYNGGNGVDYVGFIDGEGVAVLNGELTYGGEAQGAVDVGTYRILPSGLTARNYAITFVAGTLTVVQPEDVDIRYVKEGGTGSGLSWQTASGDLQAMIDASETGNQVWVASGGYRRAASGQSFSMKEGVKIYGGFPVGATKGTGMEERNWKANQTILRGYSANVVRNENNNLTAIAVLDGFTLTAGSSATGGGGVYNEGVSPTFQNIIIESNYTDADGGGMYNSASSPILIQVLITDNNATGNGAGIANIGGSNPRLTSVTISENTTSTGDGGGGMYNSASSPLLTNVLIADNSANGGGSGGGLNNVNGSNPELTNVTIARNWVNGLNGGRGGGVYNDDTSTPVLVNSIVWDNTANGSSGLGGVVGPMQYTYSVIQGVVSTDPLFTDADGLDYTLRWGSPAINAGDPRTNVSDDAVQVGDTDLAGNPRIIDGRIDLGAYEQQWKSQTPTVDGLDGDGKLRATYGDADFVPDVNTESNAPVTLGLPFENQVATITEDGKIHILNVGEVELRIDIEGNEEYGPASLTVNLLVVPKALTITAKDATKTFNGLAYNGGNGVDYDGFVDGDGVAVLNGELTYEGDAQGAVDAGTFSILPSGLTASNYAITFVAGTLTIEPPEHVEIRYVKENGTGSGLSWQFASGDLQAMIDASDAGNQVWVATGQYQPEAGESFSMKEGVRIYGGFPNLGNPGMEDRDWSLHKTILVGNGNSVVRNDNNNLTAAAVLDGFTIRSGRGAANGGGIYNRGTYNTHISRPTLSNLVIEGNHASTYGGGVYNEAASPVLTNVLISGNIAAFGGAMYNYDASSPVLVNVTISGNHGGIRNVSAGFNGTQECSPTLVNTIIWNNSYPVTGSTPPHSFSIDNSGNSRGRVGISYSLIANSGGSGGGWVAEIGDDGGNNLDADPLFEGPLEPPALLSSPTVPGGDYDLNAGSPVINKGDQQTNNVGYTVQAGDFDLAFKDRIVGGRIDMGVFERSFSKQDIVVDGLEADNLYRIYGDEDFVPEATSGLPVAISLPENTVARVVDGKVHILSAGSVGVTFSVEGNDVYDPASLTVTLQVSKKPLTATLGSDPAITKVYEGTVIATLAQANYILDGVVEGDEVMVSGKAEYEDPNVGEDKEITATDFVLSGTDAGNYTIAEDIQMSTKGSITPAIATLTLSGLTHIYDGTAKVATVITDPVGLTGVTVTYDGETKLPVSAGKYKVVAMLEHGNYEAEPVEDILVIGKATAKLNLSGLTHTYDGTGKVAAVTTDPAGLTGATVTYNGETTLPVSAGRYEVAAMLEHDNYEAEPVKDILVINKAKAQLSLSGLTHTYDGTGKVATVTTDPAGLTGATVTYNGETTLPVSAGRYEVAAMLEHDNYEAEPVKDILVIGRATSVITWNTPTAITHGTALSDVQLSAISANDIAGDFVYEPGIGEVLDIGDHWLKVRFTPTDIANYLTAEKTVVLTVTDKLVPVVTWNTPDAITYGTALSEVQLNATADVEGSFTYSPAAGAMLPAGTHTLKVTFVPTDANYAIVNREVTLTVGKAEATITSETKQTRVYDGLTGSVQATLNHDETILKYSPQQGYVNAGSYVVTVTAEETANYKAAEKEVTLEITKAMAKLTLSNLVHTYDGNAKAATVAINPAGLTGIVVTYNEKTALPVSAGSYNVMATLDNANYAAEAVNGTLVIGRATPVIITGDTPDEITYGTALDESHLDVAADIDGTFTYVPEIGTVLPAGKNTIQVTFTPKDDLNYITTTVTVELTVNRAEGVLQGEATQLFMYDGKPKELAVRLNHAESELVYLPQRFYTDAGTYTVTVSAPQTQNHKAVNNVFTLRIEPSWRSLDFPELTEKVYGDADFDPGAVSSSGESVRYTSDDPSVAEVVNGQIRIKGVGTALISATVPENTNYENRPEASQVLTVRKAAQVITLEVPLEIRRDAGTVPLTVRSSSGLPVSLSVDDGQVATLEEGPVLRIHRLGTVHITATQMGDVNHEAAEPVTVALRVVDNSLNLPVRVHPVVSPNGDGINEFLMIEGIRDYPENKVKLFNRNGTIIYEAKGYDNDQVAFRGIGSRQLKLPAGTYFYILEVRVDGRTEYEKGYFILGY</sequence>
<dbReference type="InterPro" id="IPR041248">
    <property type="entry name" value="YDG"/>
</dbReference>
<evidence type="ECO:0000313" key="4">
    <source>
        <dbReference type="EMBL" id="SEL84953.1"/>
    </source>
</evidence>
<dbReference type="Pfam" id="PF13585">
    <property type="entry name" value="CHU_C"/>
    <property type="match status" value="1"/>
</dbReference>
<reference evidence="5" key="1">
    <citation type="submission" date="2016-10" db="EMBL/GenBank/DDBJ databases">
        <authorList>
            <person name="Varghese N."/>
            <person name="Submissions S."/>
        </authorList>
    </citation>
    <scope>NUCLEOTIDE SEQUENCE [LARGE SCALE GENOMIC DNA]</scope>
    <source>
        <strain evidence="5">Jip14</strain>
    </source>
</reference>
<dbReference type="Pfam" id="PF18657">
    <property type="entry name" value="YDG"/>
    <property type="match status" value="1"/>
</dbReference>
<feature type="domain" description="MBG" evidence="2">
    <location>
        <begin position="1084"/>
        <end position="1161"/>
    </location>
</feature>
<evidence type="ECO:0000313" key="5">
    <source>
        <dbReference type="Proteomes" id="UP000198916"/>
    </source>
</evidence>
<organism evidence="4 5">
    <name type="scientific">Parapedobacter koreensis</name>
    <dbReference type="NCBI Taxonomy" id="332977"/>
    <lineage>
        <taxon>Bacteria</taxon>
        <taxon>Pseudomonadati</taxon>
        <taxon>Bacteroidota</taxon>
        <taxon>Sphingobacteriia</taxon>
        <taxon>Sphingobacteriales</taxon>
        <taxon>Sphingobacteriaceae</taxon>
        <taxon>Parapedobacter</taxon>
    </lineage>
</organism>
<dbReference type="STRING" id="332977.SAMN05421740_111106"/>
<dbReference type="SMART" id="SM00710">
    <property type="entry name" value="PbH1"/>
    <property type="match status" value="10"/>
</dbReference>
<evidence type="ECO:0000259" key="1">
    <source>
        <dbReference type="Pfam" id="PF18657"/>
    </source>
</evidence>
<gene>
    <name evidence="4" type="ORF">SAMN05421740_111106</name>
</gene>
<dbReference type="Gene3D" id="2.160.20.10">
    <property type="entry name" value="Single-stranded right-handed beta-helix, Pectin lyase-like"/>
    <property type="match status" value="3"/>
</dbReference>
<keyword evidence="5" id="KW-1185">Reference proteome</keyword>
<dbReference type="Proteomes" id="UP000198916">
    <property type="component" value="Unassembled WGS sequence"/>
</dbReference>
<dbReference type="InterPro" id="IPR012334">
    <property type="entry name" value="Pectin_lyas_fold"/>
</dbReference>
<dbReference type="InterPro" id="IPR041286">
    <property type="entry name" value="MBG_2"/>
</dbReference>
<name>A0A1H7TJS3_9SPHI</name>
<dbReference type="InterPro" id="IPR059226">
    <property type="entry name" value="Choice_anch_Q_dom"/>
</dbReference>
<dbReference type="InterPro" id="IPR037160">
    <property type="entry name" value="DNA_Pol_thumb_sf"/>
</dbReference>
<dbReference type="Pfam" id="PF18887">
    <property type="entry name" value="MBG_3"/>
    <property type="match status" value="4"/>
</dbReference>
<feature type="domain" description="MBG" evidence="3">
    <location>
        <begin position="1775"/>
        <end position="1847"/>
    </location>
</feature>
<feature type="domain" description="MBG" evidence="3">
    <location>
        <begin position="1849"/>
        <end position="1922"/>
    </location>
</feature>
<dbReference type="EMBL" id="FNZR01000011">
    <property type="protein sequence ID" value="SEL84953.1"/>
    <property type="molecule type" value="Genomic_DNA"/>
</dbReference>
<feature type="domain" description="MBG" evidence="3">
    <location>
        <begin position="1701"/>
        <end position="1774"/>
    </location>
</feature>
<dbReference type="Pfam" id="PF18676">
    <property type="entry name" value="MBG_2"/>
    <property type="match status" value="2"/>
</dbReference>
<feature type="domain" description="YDG" evidence="1">
    <location>
        <begin position="1608"/>
        <end position="1686"/>
    </location>
</feature>
<dbReference type="InterPro" id="IPR043772">
    <property type="entry name" value="MBG_3"/>
</dbReference>
<dbReference type="InterPro" id="IPR006626">
    <property type="entry name" value="PbH1"/>
</dbReference>
<evidence type="ECO:0000259" key="3">
    <source>
        <dbReference type="Pfam" id="PF18887"/>
    </source>
</evidence>
<feature type="domain" description="MBG" evidence="3">
    <location>
        <begin position="2149"/>
        <end position="2222"/>
    </location>
</feature>
<protein>
    <submittedName>
        <fullName evidence="4">Gliding motility-associated C-terminal domain-containing protein</fullName>
    </submittedName>
</protein>
<dbReference type="SUPFAM" id="SSF51126">
    <property type="entry name" value="Pectin lyase-like"/>
    <property type="match status" value="3"/>
</dbReference>
<proteinExistence type="predicted"/>